<evidence type="ECO:0000313" key="2">
    <source>
        <dbReference type="EMBL" id="PEH74219.1"/>
    </source>
</evidence>
<keyword evidence="1" id="KW-0472">Membrane</keyword>
<evidence type="ECO:0000256" key="1">
    <source>
        <dbReference type="SAM" id="Phobius"/>
    </source>
</evidence>
<name>A0A2A7U7D7_EDWTA</name>
<protein>
    <submittedName>
        <fullName evidence="2">Tail assembly protein</fullName>
    </submittedName>
</protein>
<gene>
    <name evidence="2" type="ORF">CRM76_01290</name>
</gene>
<sequence length="212" mass="22557">MATTDSLPLAPPRLARICLYGDLQRFGRRHALLAATAAEAVYALASQLPALRRQLLQGWYQVRLAGEDMTTETLAQRLHEPLPDQAVIHIVPRPAGAKSGFIQTILGAAFVAFAAWNPLGWSSAVIGGLVASGGGLALSGVAMMLTPMPKTPSLQRADNGKPNTYFSSLDNLVAQGNPVPVVYGEIMVGSRVISQEVSVWDEQGDVIVVGMR</sequence>
<dbReference type="RefSeq" id="WP_047059845.1">
    <property type="nucleotide sequence ID" value="NZ_CP011359.2"/>
</dbReference>
<dbReference type="InterPro" id="IPR010654">
    <property type="entry name" value="Phage_lambda_tail_I"/>
</dbReference>
<dbReference type="OrthoDB" id="5617695at2"/>
<dbReference type="Pfam" id="PF06805">
    <property type="entry name" value="Lambda_tail_I"/>
    <property type="match status" value="1"/>
</dbReference>
<keyword evidence="1" id="KW-0812">Transmembrane</keyword>
<accession>A0A2A7U7D7</accession>
<dbReference type="EMBL" id="PDDV01000007">
    <property type="protein sequence ID" value="PEH74219.1"/>
    <property type="molecule type" value="Genomic_DNA"/>
</dbReference>
<feature type="transmembrane region" description="Helical" evidence="1">
    <location>
        <begin position="125"/>
        <end position="146"/>
    </location>
</feature>
<evidence type="ECO:0000313" key="3">
    <source>
        <dbReference type="Proteomes" id="UP000219788"/>
    </source>
</evidence>
<dbReference type="Proteomes" id="UP000219788">
    <property type="component" value="Unassembled WGS sequence"/>
</dbReference>
<feature type="transmembrane region" description="Helical" evidence="1">
    <location>
        <begin position="100"/>
        <end position="119"/>
    </location>
</feature>
<proteinExistence type="predicted"/>
<dbReference type="STRING" id="636.AAW15_07835"/>
<comment type="caution">
    <text evidence="2">The sequence shown here is derived from an EMBL/GenBank/DDBJ whole genome shotgun (WGS) entry which is preliminary data.</text>
</comment>
<dbReference type="AlphaFoldDB" id="A0A2A7U7D7"/>
<keyword evidence="1" id="KW-1133">Transmembrane helix</keyword>
<organism evidence="2 3">
    <name type="scientific">Edwardsiella tarda</name>
    <dbReference type="NCBI Taxonomy" id="636"/>
    <lineage>
        <taxon>Bacteria</taxon>
        <taxon>Pseudomonadati</taxon>
        <taxon>Pseudomonadota</taxon>
        <taxon>Gammaproteobacteria</taxon>
        <taxon>Enterobacterales</taxon>
        <taxon>Hafniaceae</taxon>
        <taxon>Edwardsiella</taxon>
    </lineage>
</organism>
<reference evidence="3" key="1">
    <citation type="submission" date="2017-09" db="EMBL/GenBank/DDBJ databases">
        <title>FDA dAtabase for Regulatory Grade micrObial Sequences (FDA-ARGOS): Supporting development and validation of Infectious Disease Dx tests.</title>
        <authorList>
            <person name="Goldberg B."/>
            <person name="Campos J."/>
            <person name="Tallon L."/>
            <person name="Sadzewicz L."/>
            <person name="Ott S."/>
            <person name="Zhao X."/>
            <person name="Nagaraj S."/>
            <person name="Vavikolanu K."/>
            <person name="Aluvathingal J."/>
            <person name="Nadendla S."/>
            <person name="Geyer C."/>
            <person name="Sichtig H."/>
        </authorList>
    </citation>
    <scope>NUCLEOTIDE SEQUENCE [LARGE SCALE GENOMIC DNA]</scope>
    <source>
        <strain evidence="3">FDAARGOS_370</strain>
    </source>
</reference>